<evidence type="ECO:0000313" key="2">
    <source>
        <dbReference type="Proteomes" id="UP000198802"/>
    </source>
</evidence>
<name>A0A0S4QV97_9ACTN</name>
<proteinExistence type="predicted"/>
<dbReference type="SUPFAM" id="SSF159245">
    <property type="entry name" value="AttH-like"/>
    <property type="match status" value="1"/>
</dbReference>
<reference evidence="2" key="1">
    <citation type="submission" date="2015-11" db="EMBL/GenBank/DDBJ databases">
        <authorList>
            <person name="Varghese N."/>
        </authorList>
    </citation>
    <scope>NUCLEOTIDE SEQUENCE [LARGE SCALE GENOMIC DNA]</scope>
    <source>
        <strain evidence="2">DSM 45899</strain>
    </source>
</reference>
<dbReference type="AlphaFoldDB" id="A0A0S4QV97"/>
<organism evidence="1 2">
    <name type="scientific">Parafrankia irregularis</name>
    <dbReference type="NCBI Taxonomy" id="795642"/>
    <lineage>
        <taxon>Bacteria</taxon>
        <taxon>Bacillati</taxon>
        <taxon>Actinomycetota</taxon>
        <taxon>Actinomycetes</taxon>
        <taxon>Frankiales</taxon>
        <taxon>Frankiaceae</taxon>
        <taxon>Parafrankia</taxon>
    </lineage>
</organism>
<gene>
    <name evidence="1" type="ORF">Ga0074812_12629</name>
</gene>
<keyword evidence="2" id="KW-1185">Reference proteome</keyword>
<sequence>MAIDLTGGLDEEWEFVFAEQPDNPEARESVNAWIWDDSGTFGIPRIGVEAVADQWETHDIQVNIAFADGRVYSMVGSHPVHDPAGADGRARILGAGPLSFELVQPYRHLRLRLDGMAFATTTQAQLDGWMPGAGPSEQVRVQAEIDIRPAAPPWENGSTSAEAKRILSTQEEGDLIGYPWRFEQLCRASGTLTIGDEAHRLNGGADRIRRQGIRRLAKFWGHVWQSALFPGGRGFGCQIYPPRKDGKATYNEAYLVQDGRIVPARVVRAPFLHSLVPQGDDVSLVLETADGTVEIGGETLTSTFMVMPLEVGGGMQLQQALARYTWDGESAVGMIERSSLPDQIS</sequence>
<protein>
    <submittedName>
        <fullName evidence="1">Uncharacterized protein</fullName>
    </submittedName>
</protein>
<accession>A0A0S4QV97</accession>
<evidence type="ECO:0000313" key="1">
    <source>
        <dbReference type="EMBL" id="CUU59252.1"/>
    </source>
</evidence>
<dbReference type="Proteomes" id="UP000198802">
    <property type="component" value="Unassembled WGS sequence"/>
</dbReference>
<dbReference type="EMBL" id="FAOZ01000026">
    <property type="protein sequence ID" value="CUU59252.1"/>
    <property type="molecule type" value="Genomic_DNA"/>
</dbReference>